<dbReference type="InterPro" id="IPR004302">
    <property type="entry name" value="Cellulose/chitin-bd_N"/>
</dbReference>
<evidence type="ECO:0000259" key="1">
    <source>
        <dbReference type="Pfam" id="PF03067"/>
    </source>
</evidence>
<proteinExistence type="evidence at transcript level"/>
<accession>W8BEW9</accession>
<dbReference type="PANTHER" id="PTHR21113">
    <property type="entry name" value="AGAP001705-PA"/>
    <property type="match status" value="1"/>
</dbReference>
<dbReference type="EMBL" id="GAMC01009338">
    <property type="protein sequence ID" value="JAB97217.1"/>
    <property type="molecule type" value="mRNA"/>
</dbReference>
<dbReference type="PANTHER" id="PTHR21113:SF14">
    <property type="entry name" value="LP24064P"/>
    <property type="match status" value="1"/>
</dbReference>
<dbReference type="AlphaFoldDB" id="W8BEW9"/>
<dbReference type="Pfam" id="PF03067">
    <property type="entry name" value="LPMO_10"/>
    <property type="match status" value="1"/>
</dbReference>
<evidence type="ECO:0000313" key="2">
    <source>
        <dbReference type="EMBL" id="JAB97217.1"/>
    </source>
</evidence>
<organism evidence="2">
    <name type="scientific">Ceratitis capitata</name>
    <name type="common">Mediterranean fruit fly</name>
    <name type="synonym">Tephritis capitata</name>
    <dbReference type="NCBI Taxonomy" id="7213"/>
    <lineage>
        <taxon>Eukaryota</taxon>
        <taxon>Metazoa</taxon>
        <taxon>Ecdysozoa</taxon>
        <taxon>Arthropoda</taxon>
        <taxon>Hexapoda</taxon>
        <taxon>Insecta</taxon>
        <taxon>Pterygota</taxon>
        <taxon>Neoptera</taxon>
        <taxon>Endopterygota</taxon>
        <taxon>Diptera</taxon>
        <taxon>Brachycera</taxon>
        <taxon>Muscomorpha</taxon>
        <taxon>Tephritoidea</taxon>
        <taxon>Tephritidae</taxon>
        <taxon>Ceratitis</taxon>
        <taxon>Ceratitis</taxon>
    </lineage>
</organism>
<dbReference type="OrthoDB" id="64893at2759"/>
<feature type="domain" description="Chitin-binding type-4" evidence="1">
    <location>
        <begin position="28"/>
        <end position="215"/>
    </location>
</feature>
<protein>
    <recommendedName>
        <fullName evidence="1">Chitin-binding type-4 domain-containing protein</fullName>
    </recommendedName>
</protein>
<reference evidence="2" key="1">
    <citation type="submission" date="2013-07" db="EMBL/GenBank/DDBJ databases">
        <authorList>
            <person name="Geib S."/>
        </authorList>
    </citation>
    <scope>NUCLEOTIDE SEQUENCE</scope>
</reference>
<reference evidence="2" key="2">
    <citation type="journal article" date="2014" name="BMC Genomics">
        <title>A genomic perspective to assessing quality of mass-reared SIT flies used in Mediterranean fruit fly (Ceratitis capitata) eradication in California.</title>
        <authorList>
            <person name="Calla B."/>
            <person name="Hall B."/>
            <person name="Hou S."/>
            <person name="Geib S.M."/>
        </authorList>
    </citation>
    <scope>NUCLEOTIDE SEQUENCE</scope>
</reference>
<sequence length="264" mass="29894">MLSFYVRRRVLFCFAFLSYFYIDSVFGHGMMLDPPGRSSRWRYNSSAPVNYDDNGLNCGGMTVQWQQNNGKCGLCGDNYAAKMPRANEIGGYYGGVGVITKFFRGTFTIRVGVRITTNHLGYFRFDLCDLKQFGTESEDCFKKYELRFVDGSDRLYIGTTAGWIAADIVLPDRLNCEHCVLRWTYTGGNNWGPCGNGTSALGCGPQETFVNCADVSIASAATSNHRVYLSRPWPEVRSLEVLVDSEVPEFYRQIWLYKKRVGYI</sequence>
<name>W8BEW9_CERCA</name>